<dbReference type="Proteomes" id="UP000297716">
    <property type="component" value="Unassembled WGS sequence"/>
</dbReference>
<name>A0A4Z0YKW4_9PEZI</name>
<dbReference type="AlphaFoldDB" id="A0A4Z0YKW4"/>
<reference evidence="1 2" key="1">
    <citation type="submission" date="2019-03" db="EMBL/GenBank/DDBJ databases">
        <title>Draft genome sequence of Xylaria hypoxylon DSM 108379, a ubiquitous saprotrophic-parasitic fungi on hardwood.</title>
        <authorList>
            <person name="Buettner E."/>
            <person name="Leonhardt S."/>
            <person name="Gebauer A.M."/>
            <person name="Liers C."/>
            <person name="Hofrichter M."/>
            <person name="Kellner H."/>
        </authorList>
    </citation>
    <scope>NUCLEOTIDE SEQUENCE [LARGE SCALE GENOMIC DNA]</scope>
    <source>
        <strain evidence="1 2">DSM 108379</strain>
    </source>
</reference>
<dbReference type="OrthoDB" id="4752918at2759"/>
<proteinExistence type="predicted"/>
<sequence>MSFTNPFWGSLGIDTLHCHAPSSQSLLNDYPEWDGFLDLKESIDTKSVLELLEGPMPCSSESRDEWLVEFERLQDVHSRAPAAGVPATPTSSHYNQHAFLDANTNGVNISPRQLGMRNYSPSLCEPGDAFSNNAEAACVQDKTDCPTPTGTRCSDAADDQHPGSRDTVTYTTVLHGWNRTTVCENQRAFDFNNNMEKTMLGLRDMEQNLQADTKLRMSQVKQSHRE</sequence>
<dbReference type="EMBL" id="SKBN01000283">
    <property type="protein sequence ID" value="TGJ79490.1"/>
    <property type="molecule type" value="Genomic_DNA"/>
</dbReference>
<keyword evidence="2" id="KW-1185">Reference proteome</keyword>
<comment type="caution">
    <text evidence="1">The sequence shown here is derived from an EMBL/GenBank/DDBJ whole genome shotgun (WGS) entry which is preliminary data.</text>
</comment>
<gene>
    <name evidence="1" type="ORF">E0Z10_g9270</name>
</gene>
<evidence type="ECO:0000313" key="1">
    <source>
        <dbReference type="EMBL" id="TGJ79490.1"/>
    </source>
</evidence>
<evidence type="ECO:0000313" key="2">
    <source>
        <dbReference type="Proteomes" id="UP000297716"/>
    </source>
</evidence>
<accession>A0A4Z0YKW4</accession>
<organism evidence="1 2">
    <name type="scientific">Xylaria hypoxylon</name>
    <dbReference type="NCBI Taxonomy" id="37992"/>
    <lineage>
        <taxon>Eukaryota</taxon>
        <taxon>Fungi</taxon>
        <taxon>Dikarya</taxon>
        <taxon>Ascomycota</taxon>
        <taxon>Pezizomycotina</taxon>
        <taxon>Sordariomycetes</taxon>
        <taxon>Xylariomycetidae</taxon>
        <taxon>Xylariales</taxon>
        <taxon>Xylariaceae</taxon>
        <taxon>Xylaria</taxon>
    </lineage>
</organism>
<protein>
    <submittedName>
        <fullName evidence="1">Uncharacterized protein</fullName>
    </submittedName>
</protein>